<evidence type="ECO:0000256" key="5">
    <source>
        <dbReference type="ARBA" id="ARBA00023136"/>
    </source>
</evidence>
<dbReference type="PANTHER" id="PTHR12778">
    <property type="entry name" value="SOLUTE CARRIER FAMILY 33 ACETYL-COA TRANSPORTER -RELATED"/>
    <property type="match status" value="1"/>
</dbReference>
<feature type="domain" description="Major facilitator superfamily (MFS) profile" evidence="7">
    <location>
        <begin position="1"/>
        <end position="456"/>
    </location>
</feature>
<sequence length="468" mass="50112">MLLILILSAVAGQQYPLLFTTLQAWFHDASVDVATVTQLTWIGALFSLKFLWAPLLDNVRLPLLHRLLGKRRSWLLLCEVGIIIGLAGMAFHDPNSSRLLLILYALVTAFSAATHDIALDAYRIELSSAPDEQTALASTYIIGYRLGMLVGGAGALIIGAQFGWSAAYFVMALITAVGLLAVLLSKPPHETITTDELLPKQVERLKDKPSFYRALAFLYSALIQPLVEFFCRYKGLGVLLLAMICVYRLSDQTMGSLAMPLYQNAGFSAAQIGSVSKVFGVLMTLLGGIVGSLLTSRYGVFRLLVVGTLLASVTNLMYILVALSGTEATMHYIAPGGALGSLAAGVIAMLIPLADLLHALGVTPLMLLATTIAADNLASGIAGTVLVGFFASLTSRHYTATQAALFSSLMTLPGKLLGGFIGLYVDLYGYPISFFMSTLIGLPALLLAIAVYIVARPIQQRSQQEDDD</sequence>
<evidence type="ECO:0000259" key="7">
    <source>
        <dbReference type="PROSITE" id="PS50850"/>
    </source>
</evidence>
<reference evidence="8 9" key="1">
    <citation type="submission" date="2018-09" db="EMBL/GenBank/DDBJ databases">
        <title>Zymobacter palmae IAM14233 (=T109) whole genome analysis.</title>
        <authorList>
            <person name="Yanase H."/>
        </authorList>
    </citation>
    <scope>NUCLEOTIDE SEQUENCE [LARGE SCALE GENOMIC DNA]</scope>
    <source>
        <strain evidence="8 9">IAM14233</strain>
    </source>
</reference>
<name>A0A348HG80_9GAMM</name>
<dbReference type="Pfam" id="PF07690">
    <property type="entry name" value="MFS_1"/>
    <property type="match status" value="1"/>
</dbReference>
<accession>A0A348HG80</accession>
<keyword evidence="9" id="KW-1185">Reference proteome</keyword>
<feature type="transmembrane region" description="Helical" evidence="6">
    <location>
        <begin position="74"/>
        <end position="92"/>
    </location>
</feature>
<evidence type="ECO:0000256" key="2">
    <source>
        <dbReference type="ARBA" id="ARBA00022448"/>
    </source>
</evidence>
<feature type="transmembrane region" description="Helical" evidence="6">
    <location>
        <begin position="403"/>
        <end position="425"/>
    </location>
</feature>
<dbReference type="KEGG" id="zpl:ZBT109_1886"/>
<dbReference type="Gene3D" id="1.20.1250.20">
    <property type="entry name" value="MFS general substrate transporter like domains"/>
    <property type="match status" value="2"/>
</dbReference>
<evidence type="ECO:0000256" key="3">
    <source>
        <dbReference type="ARBA" id="ARBA00022692"/>
    </source>
</evidence>
<feature type="transmembrane region" description="Helical" evidence="6">
    <location>
        <begin position="271"/>
        <end position="294"/>
    </location>
</feature>
<dbReference type="AlphaFoldDB" id="A0A348HG80"/>
<dbReference type="GO" id="GO:0022857">
    <property type="term" value="F:transmembrane transporter activity"/>
    <property type="evidence" value="ECO:0007669"/>
    <property type="project" value="InterPro"/>
</dbReference>
<dbReference type="NCBIfam" id="TIGR00901">
    <property type="entry name" value="2A0125"/>
    <property type="match status" value="1"/>
</dbReference>
<proteinExistence type="predicted"/>
<dbReference type="GO" id="GO:0016020">
    <property type="term" value="C:membrane"/>
    <property type="evidence" value="ECO:0007669"/>
    <property type="project" value="UniProtKB-SubCell"/>
</dbReference>
<keyword evidence="5 6" id="KW-0472">Membrane</keyword>
<dbReference type="InterPro" id="IPR020846">
    <property type="entry name" value="MFS_dom"/>
</dbReference>
<dbReference type="InterPro" id="IPR036259">
    <property type="entry name" value="MFS_trans_sf"/>
</dbReference>
<dbReference type="PROSITE" id="PS50850">
    <property type="entry name" value="MFS"/>
    <property type="match status" value="1"/>
</dbReference>
<dbReference type="InterPro" id="IPR004752">
    <property type="entry name" value="AmpG_permease/AT-1"/>
</dbReference>
<gene>
    <name evidence="8" type="ORF">ZBT109_1886</name>
</gene>
<feature type="transmembrane region" description="Helical" evidence="6">
    <location>
        <begin position="166"/>
        <end position="184"/>
    </location>
</feature>
<feature type="transmembrane region" description="Helical" evidence="6">
    <location>
        <begin position="36"/>
        <end position="53"/>
    </location>
</feature>
<evidence type="ECO:0000313" key="9">
    <source>
        <dbReference type="Proteomes" id="UP000267342"/>
    </source>
</evidence>
<dbReference type="SUPFAM" id="SSF103473">
    <property type="entry name" value="MFS general substrate transporter"/>
    <property type="match status" value="1"/>
</dbReference>
<evidence type="ECO:0000256" key="1">
    <source>
        <dbReference type="ARBA" id="ARBA00004141"/>
    </source>
</evidence>
<keyword evidence="3 6" id="KW-0812">Transmembrane</keyword>
<dbReference type="PANTHER" id="PTHR12778:SF10">
    <property type="entry name" value="MAJOR FACILITATOR SUPERFAMILY DOMAIN-CONTAINING PROTEIN 3"/>
    <property type="match status" value="1"/>
</dbReference>
<evidence type="ECO:0000256" key="6">
    <source>
        <dbReference type="SAM" id="Phobius"/>
    </source>
</evidence>
<organism evidence="8 9">
    <name type="scientific">Zymobacter palmae</name>
    <dbReference type="NCBI Taxonomy" id="33074"/>
    <lineage>
        <taxon>Bacteria</taxon>
        <taxon>Pseudomonadati</taxon>
        <taxon>Pseudomonadota</taxon>
        <taxon>Gammaproteobacteria</taxon>
        <taxon>Oceanospirillales</taxon>
        <taxon>Halomonadaceae</taxon>
        <taxon>Zymobacter group</taxon>
        <taxon>Zymobacter</taxon>
    </lineage>
</organism>
<feature type="transmembrane region" description="Helical" evidence="6">
    <location>
        <begin position="365"/>
        <end position="391"/>
    </location>
</feature>
<dbReference type="InterPro" id="IPR011701">
    <property type="entry name" value="MFS"/>
</dbReference>
<feature type="transmembrane region" description="Helical" evidence="6">
    <location>
        <begin position="431"/>
        <end position="455"/>
    </location>
</feature>
<keyword evidence="2" id="KW-0813">Transport</keyword>
<dbReference type="EMBL" id="AP018933">
    <property type="protein sequence ID" value="BBG30632.1"/>
    <property type="molecule type" value="Genomic_DNA"/>
</dbReference>
<feature type="transmembrane region" description="Helical" evidence="6">
    <location>
        <begin position="332"/>
        <end position="353"/>
    </location>
</feature>
<dbReference type="Proteomes" id="UP000267342">
    <property type="component" value="Chromosome"/>
</dbReference>
<evidence type="ECO:0000256" key="4">
    <source>
        <dbReference type="ARBA" id="ARBA00022989"/>
    </source>
</evidence>
<dbReference type="STRING" id="1123510.GCA_000620025_02081"/>
<feature type="transmembrane region" description="Helical" evidence="6">
    <location>
        <begin position="98"/>
        <end position="119"/>
    </location>
</feature>
<evidence type="ECO:0000313" key="8">
    <source>
        <dbReference type="EMBL" id="BBG30632.1"/>
    </source>
</evidence>
<feature type="transmembrane region" description="Helical" evidence="6">
    <location>
        <begin position="300"/>
        <end position="320"/>
    </location>
</feature>
<feature type="transmembrane region" description="Helical" evidence="6">
    <location>
        <begin position="140"/>
        <end position="160"/>
    </location>
</feature>
<keyword evidence="4 6" id="KW-1133">Transmembrane helix</keyword>
<comment type="subcellular location">
    <subcellularLocation>
        <location evidence="1">Membrane</location>
        <topology evidence="1">Multi-pass membrane protein</topology>
    </subcellularLocation>
</comment>
<protein>
    <submittedName>
        <fullName evidence="8">Permeases of the major facilitator</fullName>
    </submittedName>
</protein>